<organism evidence="1 2">
    <name type="scientific">Babesia divergens</name>
    <dbReference type="NCBI Taxonomy" id="32595"/>
    <lineage>
        <taxon>Eukaryota</taxon>
        <taxon>Sar</taxon>
        <taxon>Alveolata</taxon>
        <taxon>Apicomplexa</taxon>
        <taxon>Aconoidasida</taxon>
        <taxon>Piroplasmida</taxon>
        <taxon>Babesiidae</taxon>
        <taxon>Babesia</taxon>
    </lineage>
</organism>
<protein>
    <submittedName>
        <fullName evidence="1">Secreted antigen 1</fullName>
    </submittedName>
</protein>
<reference evidence="1" key="2">
    <citation type="submission" date="2021-05" db="EMBL/GenBank/DDBJ databases">
        <authorList>
            <person name="Pain A."/>
        </authorList>
    </citation>
    <scope>NUCLEOTIDE SEQUENCE</scope>
    <source>
        <strain evidence="1">1802A</strain>
    </source>
</reference>
<dbReference type="Proteomes" id="UP001195914">
    <property type="component" value="Unassembled WGS sequence"/>
</dbReference>
<comment type="caution">
    <text evidence="1">The sequence shown here is derived from an EMBL/GenBank/DDBJ whole genome shotgun (WGS) entry which is preliminary data.</text>
</comment>
<evidence type="ECO:0000313" key="1">
    <source>
        <dbReference type="EMBL" id="KAK1935286.1"/>
    </source>
</evidence>
<evidence type="ECO:0000313" key="2">
    <source>
        <dbReference type="Proteomes" id="UP001195914"/>
    </source>
</evidence>
<proteinExistence type="predicted"/>
<dbReference type="EMBL" id="JAHBMH010000055">
    <property type="protein sequence ID" value="KAK1935286.1"/>
    <property type="molecule type" value="Genomic_DNA"/>
</dbReference>
<reference evidence="1" key="1">
    <citation type="journal article" date="2014" name="Nucleic Acids Res.">
        <title>The evolutionary dynamics of variant antigen genes in Babesia reveal a history of genomic innovation underlying host-parasite interaction.</title>
        <authorList>
            <person name="Jackson A.P."/>
            <person name="Otto T.D."/>
            <person name="Darby A."/>
            <person name="Ramaprasad A."/>
            <person name="Xia D."/>
            <person name="Echaide I.E."/>
            <person name="Farber M."/>
            <person name="Gahlot S."/>
            <person name="Gamble J."/>
            <person name="Gupta D."/>
            <person name="Gupta Y."/>
            <person name="Jackson L."/>
            <person name="Malandrin L."/>
            <person name="Malas T.B."/>
            <person name="Moussa E."/>
            <person name="Nair M."/>
            <person name="Reid A.J."/>
            <person name="Sanders M."/>
            <person name="Sharma J."/>
            <person name="Tracey A."/>
            <person name="Quail M.A."/>
            <person name="Weir W."/>
            <person name="Wastling J.M."/>
            <person name="Hall N."/>
            <person name="Willadsen P."/>
            <person name="Lingelbach K."/>
            <person name="Shiels B."/>
            <person name="Tait A."/>
            <person name="Berriman M."/>
            <person name="Allred D.R."/>
            <person name="Pain A."/>
        </authorList>
    </citation>
    <scope>NUCLEOTIDE SEQUENCE</scope>
    <source>
        <strain evidence="1">1802A</strain>
    </source>
</reference>
<accession>A0AAD9LGC3</accession>
<sequence length="453" mass="48959">MSAEECSGIQFKHGSLKEILEELHKLKDSGFKQSVFNHLKSGLGTYCGDTYLNAFYKNEGGGYSGGTIQAVTYAGYDICRQLVKTPPGDGRSVNIHAKHDDCIKKYADALKKCLPGLYSALYYLYFMCSTECSGIGGGHWSSYSVKGSDSDSGNSLYKWLTDQDGSGLIKRGFSHGELHDSNTGKNVAEKLKSAVSLTLGQYDGSLQNVLCGFMFVCTWDDALTGHACLFLDKFCKKVMEDVGGTKFKQKFTEACPGGNFKKLQAICRELQTHLQPFTDSYGDSGLRAICKENQELFEEIWKEDSFGEYCKWLKVNLDDIIKALNEMSSNSSPWSADSLRVASSAGTFKYGFVFTRKWDGESESLRDKVKGYISALINGDKGSLEDLKKCLNGDSSANSEAITQAPTGTSGATAAGAAGGIFGLGGAGAGAAYATNAFGFQNFISGLISSFLK</sequence>
<keyword evidence="2" id="KW-1185">Reference proteome</keyword>
<dbReference type="AlphaFoldDB" id="A0AAD9LGC3"/>
<gene>
    <name evidence="1" type="ORF">X943_000748</name>
</gene>
<name>A0AAD9LGC3_BABDI</name>